<feature type="transmembrane region" description="Helical" evidence="7">
    <location>
        <begin position="578"/>
        <end position="598"/>
    </location>
</feature>
<proteinExistence type="inferred from homology"/>
<evidence type="ECO:0000259" key="8">
    <source>
        <dbReference type="Pfam" id="PF02714"/>
    </source>
</evidence>
<comment type="similarity">
    <text evidence="2">Belongs to the CSC1 (TC 1.A.17) family.</text>
</comment>
<dbReference type="Pfam" id="PF02714">
    <property type="entry name" value="RSN1_7TM"/>
    <property type="match status" value="1"/>
</dbReference>
<keyword evidence="6 7" id="KW-0472">Membrane</keyword>
<dbReference type="Pfam" id="PF14703">
    <property type="entry name" value="PHM7_cyt"/>
    <property type="match status" value="1"/>
</dbReference>
<feature type="transmembrane region" description="Helical" evidence="7">
    <location>
        <begin position="126"/>
        <end position="149"/>
    </location>
</feature>
<evidence type="ECO:0000313" key="12">
    <source>
        <dbReference type="Proteomes" id="UP000054399"/>
    </source>
</evidence>
<evidence type="ECO:0008006" key="13">
    <source>
        <dbReference type="Google" id="ProtNLM"/>
    </source>
</evidence>
<accession>A0ABR3BJR0</accession>
<dbReference type="EMBL" id="ATAM02000012">
    <property type="protein sequence ID" value="KAL0242024.1"/>
    <property type="molecule type" value="Genomic_DNA"/>
</dbReference>
<evidence type="ECO:0000256" key="1">
    <source>
        <dbReference type="ARBA" id="ARBA00004141"/>
    </source>
</evidence>
<evidence type="ECO:0000259" key="10">
    <source>
        <dbReference type="Pfam" id="PF14703"/>
    </source>
</evidence>
<evidence type="ECO:0000256" key="2">
    <source>
        <dbReference type="ARBA" id="ARBA00007779"/>
    </source>
</evidence>
<feature type="transmembrane region" description="Helical" evidence="7">
    <location>
        <begin position="707"/>
        <end position="728"/>
    </location>
</feature>
<name>A0ABR3BJR0_9TREE</name>
<evidence type="ECO:0000256" key="7">
    <source>
        <dbReference type="SAM" id="Phobius"/>
    </source>
</evidence>
<evidence type="ECO:0000313" key="11">
    <source>
        <dbReference type="EMBL" id="KAL0242024.1"/>
    </source>
</evidence>
<dbReference type="InterPro" id="IPR003864">
    <property type="entry name" value="CSC1/OSCA1-like_7TM"/>
</dbReference>
<feature type="transmembrane region" description="Helical" evidence="7">
    <location>
        <begin position="169"/>
        <end position="190"/>
    </location>
</feature>
<feature type="transmembrane region" description="Helical" evidence="7">
    <location>
        <begin position="645"/>
        <end position="669"/>
    </location>
</feature>
<feature type="transmembrane region" description="Helical" evidence="7">
    <location>
        <begin position="464"/>
        <end position="489"/>
    </location>
</feature>
<dbReference type="GeneID" id="91993053"/>
<keyword evidence="4 7" id="KW-0812">Transmembrane</keyword>
<feature type="transmembrane region" description="Helical" evidence="7">
    <location>
        <begin position="510"/>
        <end position="534"/>
    </location>
</feature>
<feature type="transmembrane region" description="Helical" evidence="7">
    <location>
        <begin position="30"/>
        <end position="51"/>
    </location>
</feature>
<dbReference type="Pfam" id="PF13967">
    <property type="entry name" value="RSN1_TM"/>
    <property type="match status" value="1"/>
</dbReference>
<feature type="transmembrane region" description="Helical" evidence="7">
    <location>
        <begin position="416"/>
        <end position="444"/>
    </location>
</feature>
<organism evidence="11 12">
    <name type="scientific">Cryptococcus tetragattii IND107</name>
    <dbReference type="NCBI Taxonomy" id="1296105"/>
    <lineage>
        <taxon>Eukaryota</taxon>
        <taxon>Fungi</taxon>
        <taxon>Dikarya</taxon>
        <taxon>Basidiomycota</taxon>
        <taxon>Agaricomycotina</taxon>
        <taxon>Tremellomycetes</taxon>
        <taxon>Tremellales</taxon>
        <taxon>Cryptococcaceae</taxon>
        <taxon>Cryptococcus</taxon>
        <taxon>Cryptococcus gattii species complex</taxon>
    </lineage>
</organism>
<keyword evidence="12" id="KW-1185">Reference proteome</keyword>
<gene>
    <name evidence="11" type="ORF">I308_106198</name>
</gene>
<feature type="domain" description="CSC1/OSCA1-like N-terminal transmembrane" evidence="9">
    <location>
        <begin position="30"/>
        <end position="189"/>
    </location>
</feature>
<reference evidence="11" key="1">
    <citation type="submission" date="2015-01" db="EMBL/GenBank/DDBJ databases">
        <authorList>
            <consortium name="The Broad Institute Genomics Platform"/>
            <person name="Cuomo C."/>
            <person name="Litvintseva A."/>
            <person name="Chen Y."/>
            <person name="Heitman J."/>
            <person name="Sun S."/>
            <person name="Springer D."/>
            <person name="Dromer F."/>
            <person name="Young S."/>
            <person name="Zeng Q."/>
            <person name="Gargeya S."/>
            <person name="Abouelleil A."/>
            <person name="Alvarado L."/>
            <person name="Chapman S.B."/>
            <person name="Gainer-Dewar J."/>
            <person name="Goldberg J."/>
            <person name="Griggs A."/>
            <person name="Gujja S."/>
            <person name="Hansen M."/>
            <person name="Howarth C."/>
            <person name="Imamovic A."/>
            <person name="Larimer J."/>
            <person name="Murphy C."/>
            <person name="Naylor J."/>
            <person name="Pearson M."/>
            <person name="Priest M."/>
            <person name="Roberts A."/>
            <person name="Saif S."/>
            <person name="Shea T."/>
            <person name="Sykes S."/>
            <person name="Wortman J."/>
            <person name="Nusbaum C."/>
            <person name="Birren B."/>
        </authorList>
    </citation>
    <scope>NUCLEOTIDE SEQUENCE</scope>
    <source>
        <strain evidence="11">IND107</strain>
    </source>
</reference>
<feature type="domain" description="CSC1/OSCA1-like 7TM region" evidence="8">
    <location>
        <begin position="415"/>
        <end position="700"/>
    </location>
</feature>
<dbReference type="InterPro" id="IPR045122">
    <property type="entry name" value="Csc1-like"/>
</dbReference>
<dbReference type="InterPro" id="IPR027815">
    <property type="entry name" value="CSC1/OSCA1-like_cyt"/>
</dbReference>
<dbReference type="PANTHER" id="PTHR13018:SF149">
    <property type="entry name" value="DOMAIN PROTEIN, PUTATIVE (AFU_ORTHOLOGUE AFUA_3G11660)-RELATED"/>
    <property type="match status" value="1"/>
</dbReference>
<dbReference type="Proteomes" id="UP000054399">
    <property type="component" value="Unassembled WGS sequence"/>
</dbReference>
<feature type="domain" description="CSC1/OSCA1-like cytosolic" evidence="10">
    <location>
        <begin position="214"/>
        <end position="403"/>
    </location>
</feature>
<keyword evidence="5 7" id="KW-1133">Transmembrane helix</keyword>
<sequence>MSSTTDPGAAVSSFVASYESTLTQVSVRAVGSQFALMAGISMATLLAFSFFRPREKKVYAPKIKYQLPKPVDPIEDPDYEPPPPPISNGFFAWLSPMIRLKEEEIIANIGLDAATFLRFLRMLRNIFTITSIIVVALLVIDIIYNLKYVNSSDRNALSLLTIQNVSGNWMWPALAASYVINFVAMYFIWLNWKSMVRLRKGWFRSPAYQTKIYSRTLMVTHVRKDFRSDAGLLSLMGLLKVDGIKIGPSIDCTCIGRRLEDFPKMVDDHNKAIQELEKHLVKYLKGGEMAKKRPVIRKGGFLGLFGGVKKDAIDYHAKEIKFLRDRIDAKRHAIDSLLRKERHARKKGNKMVNRVEGENYGFVTFKTIAEAHRIARAHRGKLKELFGAELQLAPMPHDIVWENISKEPAELGSKNTFGFVIIGIVCFFNTLPLLVVSLLANLSSLTVYVTFLADWKDAGSWGKWTFSMVSGILPSVVSALFGFLLPIIIRKISKYQGAPTRSRLDRAVTARYFFFMIISNLVIFSLLGVVYTAVARIVVQIGGHQSVATIFKGFEDIPDQIQGTYVQQSTYWLTWLPLRGFLVIFELIQLIKLAMVSIRRFMFSHTPRDIREMTKPPYFEYAIVVVNLLFITAVGLIYAPLAPLVAMGACCVFWFSSVVYKYQLLYVYISRAESGGRMWNVYVNRLLACCVLMQLLMILTTGLIRSRWIDCVAAVPPLLIIFAFKIYISRTAERQFRYYEPTPEELEQEKMYSMSEKQTKQSDMEKRFLHPALQHNKLYTVMVHKSQELLAREVLSAYPWFAGKHEHDGVEINAVREENLEYDPSRDGPADEAHQADWDAKSVASTDMLSKSDYPFSSSTTPKYEDAYRHYPFPSSSSSVSVSVMDSPALVPASLPLYPLDNPSTDQLLPNHDRSEQFMMSSVSASAATAPGGLAPPRRQGSGRLYQHHPPMPPGARHVGQVSDIDFSDPSSPLLDSYYVSGDAAAAGGGGDAGVPYPPSAYTQPPLGYVPPAMRRTASDVSESDVAAAGAGAGAVTRWDTGDREERGYMARQGSQGYYRGY</sequence>
<comment type="subcellular location">
    <subcellularLocation>
        <location evidence="1">Membrane</location>
        <topology evidence="1">Multi-pass membrane protein</topology>
    </subcellularLocation>
</comment>
<evidence type="ECO:0000256" key="3">
    <source>
        <dbReference type="ARBA" id="ARBA00022448"/>
    </source>
</evidence>
<reference evidence="11" key="2">
    <citation type="submission" date="2024-01" db="EMBL/GenBank/DDBJ databases">
        <title>Comparative genomics of Cryptococcus and Kwoniella reveals pathogenesis evolution and contrasting modes of karyotype evolution via chromosome fusion or intercentromeric recombination.</title>
        <authorList>
            <person name="Coelho M.A."/>
            <person name="David-Palma M."/>
            <person name="Shea T."/>
            <person name="Bowers K."/>
            <person name="Mcginley-Smith S."/>
            <person name="Mohammad A.W."/>
            <person name="Gnirke A."/>
            <person name="Yurkov A.M."/>
            <person name="Nowrousian M."/>
            <person name="Sun S."/>
            <person name="Cuomo C.A."/>
            <person name="Heitman J."/>
        </authorList>
    </citation>
    <scope>NUCLEOTIDE SEQUENCE</scope>
    <source>
        <strain evidence="11">IND107</strain>
    </source>
</reference>
<dbReference type="RefSeq" id="XP_066611406.1">
    <property type="nucleotide sequence ID" value="XM_066760645.1"/>
</dbReference>
<feature type="transmembrane region" description="Helical" evidence="7">
    <location>
        <begin position="681"/>
        <end position="701"/>
    </location>
</feature>
<keyword evidence="3" id="KW-0813">Transport</keyword>
<evidence type="ECO:0000256" key="4">
    <source>
        <dbReference type="ARBA" id="ARBA00022692"/>
    </source>
</evidence>
<protein>
    <recommendedName>
        <fullName evidence="13">DUF221-domain-containing protein</fullName>
    </recommendedName>
</protein>
<dbReference type="InterPro" id="IPR032880">
    <property type="entry name" value="CSC1/OSCA1-like_N"/>
</dbReference>
<evidence type="ECO:0000259" key="9">
    <source>
        <dbReference type="Pfam" id="PF13967"/>
    </source>
</evidence>
<feature type="transmembrane region" description="Helical" evidence="7">
    <location>
        <begin position="618"/>
        <end position="639"/>
    </location>
</feature>
<dbReference type="PANTHER" id="PTHR13018">
    <property type="entry name" value="PROBABLE MEMBRANE PROTEIN DUF221-RELATED"/>
    <property type="match status" value="1"/>
</dbReference>
<evidence type="ECO:0000256" key="6">
    <source>
        <dbReference type="ARBA" id="ARBA00023136"/>
    </source>
</evidence>
<evidence type="ECO:0000256" key="5">
    <source>
        <dbReference type="ARBA" id="ARBA00022989"/>
    </source>
</evidence>
<comment type="caution">
    <text evidence="11">The sequence shown here is derived from an EMBL/GenBank/DDBJ whole genome shotgun (WGS) entry which is preliminary data.</text>
</comment>